<keyword evidence="3" id="KW-1185">Reference proteome</keyword>
<feature type="chain" id="PRO_5012791642" evidence="2">
    <location>
        <begin position="16"/>
        <end position="244"/>
    </location>
</feature>
<evidence type="ECO:0000313" key="3">
    <source>
        <dbReference type="Proteomes" id="UP000095283"/>
    </source>
</evidence>
<name>A0A1I7XUK4_HETBA</name>
<keyword evidence="2" id="KW-0732">Signal</keyword>
<evidence type="ECO:0000256" key="2">
    <source>
        <dbReference type="SAM" id="SignalP"/>
    </source>
</evidence>
<keyword evidence="1" id="KW-0472">Membrane</keyword>
<organism evidence="3 4">
    <name type="scientific">Heterorhabditis bacteriophora</name>
    <name type="common">Entomopathogenic nematode worm</name>
    <dbReference type="NCBI Taxonomy" id="37862"/>
    <lineage>
        <taxon>Eukaryota</taxon>
        <taxon>Metazoa</taxon>
        <taxon>Ecdysozoa</taxon>
        <taxon>Nematoda</taxon>
        <taxon>Chromadorea</taxon>
        <taxon>Rhabditida</taxon>
        <taxon>Rhabditina</taxon>
        <taxon>Rhabditomorpha</taxon>
        <taxon>Strongyloidea</taxon>
        <taxon>Heterorhabditidae</taxon>
        <taxon>Heterorhabditis</taxon>
    </lineage>
</organism>
<feature type="transmembrane region" description="Helical" evidence="1">
    <location>
        <begin position="224"/>
        <end position="243"/>
    </location>
</feature>
<proteinExistence type="predicted"/>
<evidence type="ECO:0000256" key="1">
    <source>
        <dbReference type="SAM" id="Phobius"/>
    </source>
</evidence>
<keyword evidence="1" id="KW-1133">Transmembrane helix</keyword>
<dbReference type="AlphaFoldDB" id="A0A1I7XUK4"/>
<evidence type="ECO:0000313" key="4">
    <source>
        <dbReference type="WBParaSite" id="Hba_21158"/>
    </source>
</evidence>
<dbReference type="Proteomes" id="UP000095283">
    <property type="component" value="Unplaced"/>
</dbReference>
<reference evidence="4" key="1">
    <citation type="submission" date="2016-11" db="UniProtKB">
        <authorList>
            <consortium name="WormBaseParasite"/>
        </authorList>
    </citation>
    <scope>IDENTIFICATION</scope>
</reference>
<feature type="transmembrane region" description="Helical" evidence="1">
    <location>
        <begin position="185"/>
        <end position="203"/>
    </location>
</feature>
<sequence>MWLSIILCYFSLTSAHPTMKAHITEDNETNNKDNSMDLFDTVPSNSWNCPSDASCYATDWKCVSNCSIGLSGYNDSRVLICIPKSNKVMLAYDKSQLPIEVKESMSATFISGGSTNRFIACTFSIPVISAGRSNESYELVSGEWQDELVIGDGSPLIAVESVPMQYRNISWAVDKIVKDTIKSEVFYLLFVVILFIFWLQHIIDVPPDSTINVEDKGNYLDRDHAATVPVFMSIIFSLTYLGFI</sequence>
<accession>A0A1I7XUK4</accession>
<feature type="signal peptide" evidence="2">
    <location>
        <begin position="1"/>
        <end position="15"/>
    </location>
</feature>
<keyword evidence="1" id="KW-0812">Transmembrane</keyword>
<dbReference type="WBParaSite" id="Hba_21158">
    <property type="protein sequence ID" value="Hba_21158"/>
    <property type="gene ID" value="Hba_21158"/>
</dbReference>
<protein>
    <submittedName>
        <fullName evidence="4">DOMON domain-containing protein</fullName>
    </submittedName>
</protein>